<evidence type="ECO:0000259" key="3">
    <source>
        <dbReference type="Pfam" id="PF17111"/>
    </source>
</evidence>
<protein>
    <recommendedName>
        <fullName evidence="3">Azaphilone pigments biosynthesis cluster protein L N-terminal domain-containing protein</fullName>
    </recommendedName>
</protein>
<feature type="compositionally biased region" description="Basic and acidic residues" evidence="1">
    <location>
        <begin position="409"/>
        <end position="418"/>
    </location>
</feature>
<dbReference type="AlphaFoldDB" id="A0AAE0TRU0"/>
<dbReference type="Pfam" id="PF17111">
    <property type="entry name" value="PigL_N"/>
    <property type="match status" value="1"/>
</dbReference>
<feature type="chain" id="PRO_5041903793" description="Azaphilone pigments biosynthesis cluster protein L N-terminal domain-containing protein" evidence="2">
    <location>
        <begin position="19"/>
        <end position="418"/>
    </location>
</feature>
<evidence type="ECO:0000256" key="1">
    <source>
        <dbReference type="SAM" id="MobiDB-lite"/>
    </source>
</evidence>
<sequence>MAEPIGLASSLLTLVAFAFQSSIGLHKLINEFHSHVERVLELINELIALQDVLRSLNITIESNNEADLSALRFPVLRCGKACTKFAEILEECSRKSRGNRTSFRDWVKIKYMDDDIDGFRRLLSSYKQTISVALMYANLQKSSATAESINKLSDQLVRAQSNLEERVTCIAERLESFEQDSAAAGLGIEDVDTIKEERRTTEECLSICGDLSAHIGRIQPVSSSASNDSIPPMTEESSSRMTNTSLQQCQDTLKRTAVKLENHHKSLLHESFKKAKARAMTPAQTAELDTLQEELEAVWESRDICSTIKNTGTGDLFQVMASTDGTILHGTNEGHGRVVQGGGHYGKESFATLMRALEGRVAATDDLKVTVTENGSSVTFNKEPEADRYTTFSQYGPGVPLSKSSATDGSERTDTGRT</sequence>
<proteinExistence type="predicted"/>
<keyword evidence="5" id="KW-1185">Reference proteome</keyword>
<feature type="region of interest" description="Disordered" evidence="1">
    <location>
        <begin position="221"/>
        <end position="243"/>
    </location>
</feature>
<feature type="signal peptide" evidence="2">
    <location>
        <begin position="1"/>
        <end position="18"/>
    </location>
</feature>
<keyword evidence="2" id="KW-0732">Signal</keyword>
<dbReference type="EMBL" id="JAUTXT010000051">
    <property type="protein sequence ID" value="KAK3670796.1"/>
    <property type="molecule type" value="Genomic_DNA"/>
</dbReference>
<evidence type="ECO:0000313" key="5">
    <source>
        <dbReference type="Proteomes" id="UP001274830"/>
    </source>
</evidence>
<dbReference type="Proteomes" id="UP001274830">
    <property type="component" value="Unassembled WGS sequence"/>
</dbReference>
<feature type="region of interest" description="Disordered" evidence="1">
    <location>
        <begin position="388"/>
        <end position="418"/>
    </location>
</feature>
<evidence type="ECO:0000313" key="4">
    <source>
        <dbReference type="EMBL" id="KAK3670796.1"/>
    </source>
</evidence>
<feature type="domain" description="Azaphilone pigments biosynthesis cluster protein L N-terminal" evidence="3">
    <location>
        <begin position="2"/>
        <end position="208"/>
    </location>
</feature>
<accession>A0AAE0TRU0</accession>
<name>A0AAE0TRU0_9PEZI</name>
<dbReference type="InterPro" id="IPR031348">
    <property type="entry name" value="PigL_N"/>
</dbReference>
<comment type="caution">
    <text evidence="4">The sequence shown here is derived from an EMBL/GenBank/DDBJ whole genome shotgun (WGS) entry which is preliminary data.</text>
</comment>
<organism evidence="4 5">
    <name type="scientific">Recurvomyces mirabilis</name>
    <dbReference type="NCBI Taxonomy" id="574656"/>
    <lineage>
        <taxon>Eukaryota</taxon>
        <taxon>Fungi</taxon>
        <taxon>Dikarya</taxon>
        <taxon>Ascomycota</taxon>
        <taxon>Pezizomycotina</taxon>
        <taxon>Dothideomycetes</taxon>
        <taxon>Dothideomycetidae</taxon>
        <taxon>Mycosphaerellales</taxon>
        <taxon>Teratosphaeriaceae</taxon>
        <taxon>Recurvomyces</taxon>
    </lineage>
</organism>
<reference evidence="4" key="1">
    <citation type="submission" date="2023-07" db="EMBL/GenBank/DDBJ databases">
        <title>Black Yeasts Isolated from many extreme environments.</title>
        <authorList>
            <person name="Coleine C."/>
            <person name="Stajich J.E."/>
            <person name="Selbmann L."/>
        </authorList>
    </citation>
    <scope>NUCLEOTIDE SEQUENCE</scope>
    <source>
        <strain evidence="4">CCFEE 5485</strain>
    </source>
</reference>
<gene>
    <name evidence="4" type="ORF">LTR78_009368</name>
</gene>
<evidence type="ECO:0000256" key="2">
    <source>
        <dbReference type="SAM" id="SignalP"/>
    </source>
</evidence>